<feature type="compositionally biased region" description="Polar residues" evidence="1">
    <location>
        <begin position="395"/>
        <end position="417"/>
    </location>
</feature>
<reference evidence="4" key="1">
    <citation type="submission" date="2017-03" db="EMBL/GenBank/DDBJ databases">
        <title>FDA dAtabase for Regulatory Grade micrObial Sequences (FDA-ARGOS): Supporting development and validation of Infectious Disease Dx tests.</title>
        <authorList>
            <person name="Campos J."/>
            <person name="Goldberg B."/>
            <person name="Tallon L."/>
            <person name="Sadzewicz L."/>
            <person name="Sengamalay N."/>
            <person name="Ott S."/>
            <person name="Godinez A."/>
            <person name="Nagaraj S."/>
            <person name="Vyas G."/>
            <person name="Aluvathingal J."/>
            <person name="Nadendla S."/>
            <person name="Geyer C."/>
            <person name="Nandy P."/>
            <person name="Hobson J."/>
            <person name="Sichtig H."/>
        </authorList>
    </citation>
    <scope>NUCLEOTIDE SEQUENCE [LARGE SCALE GENOMIC DNA]</scope>
    <source>
        <strain evidence="4">FDAARGOS_260</strain>
    </source>
</reference>
<feature type="region of interest" description="Disordered" evidence="1">
    <location>
        <begin position="393"/>
        <end position="427"/>
    </location>
</feature>
<organism evidence="3 4">
    <name type="scientific">Neisseria mucosa</name>
    <dbReference type="NCBI Taxonomy" id="488"/>
    <lineage>
        <taxon>Bacteria</taxon>
        <taxon>Pseudomonadati</taxon>
        <taxon>Pseudomonadota</taxon>
        <taxon>Betaproteobacteria</taxon>
        <taxon>Neisseriales</taxon>
        <taxon>Neisseriaceae</taxon>
        <taxon>Neisseria</taxon>
    </lineage>
</organism>
<sequence length="528" mass="57063">MKPLRRLTNLLAACAVTAAAFGQPALAAELAGDPFIKQNINRENFEPGGKYHLFGSRGALAERTGSIGLEGIQSNQMGNLLIQQATIKGNLGYTVRFSGHGHEVHSPFDNHASRSASDEQGNPVNGFTLYKLEWSGHEHHPADGYDGPQGGGYPAPKGARDIYSYDVKGIAQNISLNITDNRSTQQRLTDRFDNAGRMLTQGIGDGYRRATEYNPALNKLGNAAEAINGSADIIKNVIGAAGEIIGAGDAVQGIGAGIDIATMHGLDLLSTENKIKAVSNLGGLSQFQNNATETVRDWAVRNPNAAQGAEALGNIAKAIVPVTKGAEYARTRYDWGGIGASTVKQSQMGAVALPKGKAPVGENFSQAQQGRYSYDSPYHSRTVRTELEQRYGKQNVKSSTVPPSNGKNVKLANQSHPKTGVPFDSKGFPNFEKDVKYDTRINTKEFRSKGSTGQMRLATKDLAEAIQKGQVRKSSFNTEQLRAIEKGESKIPDYTWHHHQDTGRMQLIREDIHRRTGHIGGEAMNKGK</sequence>
<evidence type="ECO:0000256" key="1">
    <source>
        <dbReference type="SAM" id="MobiDB-lite"/>
    </source>
</evidence>
<dbReference type="EMBL" id="CP020452">
    <property type="protein sequence ID" value="ARC50443.1"/>
    <property type="molecule type" value="Genomic_DNA"/>
</dbReference>
<proteinExistence type="predicted"/>
<gene>
    <name evidence="3" type="ORF">A6J88_03425</name>
</gene>
<dbReference type="PRINTS" id="PR01732">
    <property type="entry name" value="ADHESINMAFB"/>
</dbReference>
<feature type="chain" id="PRO_5046844221" evidence="2">
    <location>
        <begin position="28"/>
        <end position="528"/>
    </location>
</feature>
<evidence type="ECO:0000256" key="2">
    <source>
        <dbReference type="SAM" id="SignalP"/>
    </source>
</evidence>
<keyword evidence="4" id="KW-1185">Reference proteome</keyword>
<name>A0ABM6JAK5_NEIMU</name>
<dbReference type="InterPro" id="IPR008106">
    <property type="entry name" value="Adhesin_MafB"/>
</dbReference>
<dbReference type="Pfam" id="PF06255">
    <property type="entry name" value="MafB"/>
    <property type="match status" value="1"/>
</dbReference>
<evidence type="ECO:0000313" key="3">
    <source>
        <dbReference type="EMBL" id="ARC50443.1"/>
    </source>
</evidence>
<keyword evidence="2" id="KW-0732">Signal</keyword>
<dbReference type="Pfam" id="PF12639">
    <property type="entry name" value="Colicin-DNase"/>
    <property type="match status" value="1"/>
</dbReference>
<evidence type="ECO:0000313" key="4">
    <source>
        <dbReference type="Proteomes" id="UP000191272"/>
    </source>
</evidence>
<accession>A0ABM6JAK5</accession>
<dbReference type="Proteomes" id="UP000191272">
    <property type="component" value="Chromosome"/>
</dbReference>
<protein>
    <submittedName>
        <fullName evidence="3">DUF1020 domain-containing protein</fullName>
    </submittedName>
</protein>
<feature type="signal peptide" evidence="2">
    <location>
        <begin position="1"/>
        <end position="27"/>
    </location>
</feature>